<dbReference type="GO" id="GO:0005737">
    <property type="term" value="C:cytoplasm"/>
    <property type="evidence" value="ECO:0007669"/>
    <property type="project" value="TreeGrafter"/>
</dbReference>
<feature type="region of interest" description="Disordered" evidence="6">
    <location>
        <begin position="98"/>
        <end position="127"/>
    </location>
</feature>
<keyword evidence="10" id="KW-1185">Reference proteome</keyword>
<dbReference type="EC" id="2.3.2.8" evidence="2"/>
<evidence type="ECO:0000256" key="3">
    <source>
        <dbReference type="ARBA" id="ARBA00022679"/>
    </source>
</evidence>
<feature type="non-terminal residue" evidence="9">
    <location>
        <position position="1"/>
    </location>
</feature>
<keyword evidence="4" id="KW-0833">Ubl conjugation pathway</keyword>
<dbReference type="PANTHER" id="PTHR21367:SF1">
    <property type="entry name" value="ARGINYL-TRNA--PROTEIN TRANSFERASE 1"/>
    <property type="match status" value="1"/>
</dbReference>
<feature type="non-terminal residue" evidence="9">
    <location>
        <position position="319"/>
    </location>
</feature>
<evidence type="ECO:0000256" key="4">
    <source>
        <dbReference type="ARBA" id="ARBA00022786"/>
    </source>
</evidence>
<evidence type="ECO:0000256" key="2">
    <source>
        <dbReference type="ARBA" id="ARBA00012025"/>
    </source>
</evidence>
<evidence type="ECO:0000313" key="10">
    <source>
        <dbReference type="Proteomes" id="UP000268162"/>
    </source>
</evidence>
<dbReference type="Proteomes" id="UP000268162">
    <property type="component" value="Unassembled WGS sequence"/>
</dbReference>
<dbReference type="PANTHER" id="PTHR21367">
    <property type="entry name" value="ARGININE-TRNA-PROTEIN TRANSFERASE 1"/>
    <property type="match status" value="1"/>
</dbReference>
<dbReference type="STRING" id="215637.A0A4P9ZUB1"/>
<organism evidence="9 10">
    <name type="scientific">Dimargaris cristalligena</name>
    <dbReference type="NCBI Taxonomy" id="215637"/>
    <lineage>
        <taxon>Eukaryota</taxon>
        <taxon>Fungi</taxon>
        <taxon>Fungi incertae sedis</taxon>
        <taxon>Zoopagomycota</taxon>
        <taxon>Kickxellomycotina</taxon>
        <taxon>Dimargaritomycetes</taxon>
        <taxon>Dimargaritales</taxon>
        <taxon>Dimargaritaceae</taxon>
        <taxon>Dimargaris</taxon>
    </lineage>
</organism>
<keyword evidence="5" id="KW-0012">Acyltransferase</keyword>
<dbReference type="InterPro" id="IPR017137">
    <property type="entry name" value="Arg-tRNA-P_Trfase_1_euk"/>
</dbReference>
<dbReference type="InterPro" id="IPR007472">
    <property type="entry name" value="N-end_Aminoacyl_Trfase_C"/>
</dbReference>
<dbReference type="EMBL" id="ML002537">
    <property type="protein sequence ID" value="RKP37135.1"/>
    <property type="molecule type" value="Genomic_DNA"/>
</dbReference>
<evidence type="ECO:0000313" key="9">
    <source>
        <dbReference type="EMBL" id="RKP37135.1"/>
    </source>
</evidence>
<feature type="domain" description="N-end rule aminoacyl transferase C-terminal" evidence="8">
    <location>
        <begin position="172"/>
        <end position="313"/>
    </location>
</feature>
<gene>
    <name evidence="9" type="ORF">BJ085DRAFT_2723</name>
</gene>
<evidence type="ECO:0000256" key="6">
    <source>
        <dbReference type="SAM" id="MobiDB-lite"/>
    </source>
</evidence>
<feature type="domain" description="N-end aminoacyl transferase N-terminal" evidence="7">
    <location>
        <begin position="12"/>
        <end position="84"/>
    </location>
</feature>
<dbReference type="GO" id="GO:0004057">
    <property type="term" value="F:arginyl-tRNA--protein transferase activity"/>
    <property type="evidence" value="ECO:0007669"/>
    <property type="project" value="UniProtKB-EC"/>
</dbReference>
<dbReference type="PIRSF" id="PIRSF037207">
    <property type="entry name" value="ATE1_euk"/>
    <property type="match status" value="1"/>
</dbReference>
<evidence type="ECO:0000259" key="7">
    <source>
        <dbReference type="Pfam" id="PF04376"/>
    </source>
</evidence>
<evidence type="ECO:0000259" key="8">
    <source>
        <dbReference type="Pfam" id="PF04377"/>
    </source>
</evidence>
<reference evidence="10" key="1">
    <citation type="journal article" date="2018" name="Nat. Microbiol.">
        <title>Leveraging single-cell genomics to expand the fungal tree of life.</title>
        <authorList>
            <person name="Ahrendt S.R."/>
            <person name="Quandt C.A."/>
            <person name="Ciobanu D."/>
            <person name="Clum A."/>
            <person name="Salamov A."/>
            <person name="Andreopoulos B."/>
            <person name="Cheng J.F."/>
            <person name="Woyke T."/>
            <person name="Pelin A."/>
            <person name="Henrissat B."/>
            <person name="Reynolds N.K."/>
            <person name="Benny G.L."/>
            <person name="Smith M.E."/>
            <person name="James T.Y."/>
            <person name="Grigoriev I.V."/>
        </authorList>
    </citation>
    <scope>NUCLEOTIDE SEQUENCE [LARGE SCALE GENOMIC DNA]</scope>
    <source>
        <strain evidence="10">RSA 468</strain>
    </source>
</reference>
<proteinExistence type="inferred from homology"/>
<dbReference type="Pfam" id="PF04376">
    <property type="entry name" value="ATE_N"/>
    <property type="match status" value="1"/>
</dbReference>
<protein>
    <recommendedName>
        <fullName evidence="2">arginyltransferase</fullName>
        <ecNumber evidence="2">2.3.2.8</ecNumber>
    </recommendedName>
</protein>
<evidence type="ECO:0000256" key="5">
    <source>
        <dbReference type="ARBA" id="ARBA00023315"/>
    </source>
</evidence>
<comment type="similarity">
    <text evidence="1">Belongs to the R-transferase family.</text>
</comment>
<dbReference type="Pfam" id="PF04377">
    <property type="entry name" value="ATE_C"/>
    <property type="match status" value="1"/>
</dbReference>
<accession>A0A4P9ZUB1</accession>
<sequence>LSTVYPMGWQNSPCGYCHQKESTNRWYTAHASQLSARDYQDLVNHNWRRSGHLLYRRDMLRSCCPTFTIRLNTHLFRPSRTNRKTVNKVNRYLRCPPEAAPGDVPLTKPQRSTVLPQSLPPRRQRTADPNNMYMRKYVDFGDCVMDGSNQESNPDILQRLTVVTQPAKFEEEAYDVFLRYQKSVHSDDVGKWNKDTYTNFLCQSPIHDADYAKITAYGSYHQKYYLNSTLIAVGVIDILPLSVSSVYLFYEPKFAFLGLGRYCAVREAIFAKRLQAAHPHLLRELNYYNMGYYIHSCPKMNYKGDYRPSELLDPVTYEW</sequence>
<dbReference type="InterPro" id="IPR030700">
    <property type="entry name" value="N-end_Aminoacyl_Trfase"/>
</dbReference>
<keyword evidence="3 9" id="KW-0808">Transferase</keyword>
<evidence type="ECO:0000256" key="1">
    <source>
        <dbReference type="ARBA" id="ARBA00009991"/>
    </source>
</evidence>
<name>A0A4P9ZUB1_9FUNG</name>
<dbReference type="AlphaFoldDB" id="A0A4P9ZUB1"/>
<dbReference type="InterPro" id="IPR007471">
    <property type="entry name" value="N-end_Aminoacyl_Trfase_N"/>
</dbReference>